<evidence type="ECO:0000313" key="1">
    <source>
        <dbReference type="EMBL" id="KAJ9060775.1"/>
    </source>
</evidence>
<evidence type="ECO:0000313" key="2">
    <source>
        <dbReference type="Proteomes" id="UP001165960"/>
    </source>
</evidence>
<organism evidence="1 2">
    <name type="scientific">Entomophthora muscae</name>
    <dbReference type="NCBI Taxonomy" id="34485"/>
    <lineage>
        <taxon>Eukaryota</taxon>
        <taxon>Fungi</taxon>
        <taxon>Fungi incertae sedis</taxon>
        <taxon>Zoopagomycota</taxon>
        <taxon>Entomophthoromycotina</taxon>
        <taxon>Entomophthoromycetes</taxon>
        <taxon>Entomophthorales</taxon>
        <taxon>Entomophthoraceae</taxon>
        <taxon>Entomophthora</taxon>
    </lineage>
</organism>
<proteinExistence type="predicted"/>
<name>A0ACC2SEK1_9FUNG</name>
<keyword evidence="2" id="KW-1185">Reference proteome</keyword>
<protein>
    <submittedName>
        <fullName evidence="1">Uncharacterized protein</fullName>
    </submittedName>
</protein>
<gene>
    <name evidence="1" type="ORF">DSO57_1027257</name>
</gene>
<dbReference type="Proteomes" id="UP001165960">
    <property type="component" value="Unassembled WGS sequence"/>
</dbReference>
<comment type="caution">
    <text evidence="1">The sequence shown here is derived from an EMBL/GenBank/DDBJ whole genome shotgun (WGS) entry which is preliminary data.</text>
</comment>
<dbReference type="EMBL" id="QTSX02005135">
    <property type="protein sequence ID" value="KAJ9060775.1"/>
    <property type="molecule type" value="Genomic_DNA"/>
</dbReference>
<sequence length="370" mass="42950">MEMDLIRDYFVHLSQLDPILASRCANREFQLPALSAILIKFCSAEEAYTSLEFLKRKRFRSDTYLNTLYGYIQDDIRKELNASEGTNTKINQASLGMGNYISKRSQPSQIYEPILELIVLRKHLVQGYKLISTSSSFVPFDNWLTIIEEAWSHYKLQNFNGPTEPLAASIKFELLTVRHMILAQKAMCEYDLKGVTINLYFAHSQYIQWRSLSYAQRRIQPELEQTPEPSNVLSIFTSLAEQFNFKPAKTPLQVSNLMKWTEKLYDHLASKMTLYFHRSLLDREKVVGGDERTLWRRPTIDFQSIIRTFRKRSGAHSVAIIFEVDSSRPFSRMGFECLMTPYQPPSGLESFPCIFSYPEVGIYIFVLTCL</sequence>
<reference evidence="1" key="1">
    <citation type="submission" date="2022-04" db="EMBL/GenBank/DDBJ databases">
        <title>Genome of the entomopathogenic fungus Entomophthora muscae.</title>
        <authorList>
            <person name="Elya C."/>
            <person name="Lovett B.R."/>
            <person name="Lee E."/>
            <person name="Macias A.M."/>
            <person name="Hajek A.E."/>
            <person name="De Bivort B.L."/>
            <person name="Kasson M.T."/>
            <person name="De Fine Licht H.H."/>
            <person name="Stajich J.E."/>
        </authorList>
    </citation>
    <scope>NUCLEOTIDE SEQUENCE</scope>
    <source>
        <strain evidence="1">Berkeley</strain>
    </source>
</reference>
<accession>A0ACC2SEK1</accession>